<evidence type="ECO:0000313" key="5">
    <source>
        <dbReference type="Proteomes" id="UP001254165"/>
    </source>
</evidence>
<evidence type="ECO:0000256" key="2">
    <source>
        <dbReference type="SAM" id="Phobius"/>
    </source>
</evidence>
<keyword evidence="2" id="KW-0812">Transmembrane</keyword>
<accession>A0ABU3NPA8</accession>
<comment type="caution">
    <text evidence="4">The sequence shown here is derived from an EMBL/GenBank/DDBJ whole genome shotgun (WGS) entry which is preliminary data.</text>
</comment>
<dbReference type="InterPro" id="IPR043725">
    <property type="entry name" value="DUF5667"/>
</dbReference>
<sequence length="404" mass="44355">MKHREEVTPELIEACLQALEQGQPIEAILARYPEQARNLAPLLRAAQSGRAMADTLRVPSAARARSRARFLERAKHLRTTPVSPIARLPRIGWAWGSLAVILVLLMSLVVTTLASAQALPGQPLYPVKRAVEAVQYNLTTEPGARLSLAETLDQKRAAEVQALIKQGRRQAVTFAGFLSRGAMGVWEVNQIPLLLSPDQEALARSLEGAYVNVFGETEPLLGVKARRLELQLLTVRGTLREMSSEHLRLDGLTLWLSPATQRRGTVRVGQSISATVVRLAQEQYLALVVQGQGGDGAPPTLDVSATPWPELRRDLPRILPSPTRRDNTPGARPIVPPGLSKQTEQPLPTARLEITAEPEDERGDKTPEPTRTLRPSKTPKPTEFEAKSPAPTEQETKSEHEEDD</sequence>
<gene>
    <name evidence="4" type="ORF">QYE77_10380</name>
</gene>
<evidence type="ECO:0000256" key="1">
    <source>
        <dbReference type="SAM" id="MobiDB-lite"/>
    </source>
</evidence>
<keyword evidence="2" id="KW-0472">Membrane</keyword>
<evidence type="ECO:0000313" key="4">
    <source>
        <dbReference type="EMBL" id="MDT8898676.1"/>
    </source>
</evidence>
<dbReference type="EMBL" id="JAUHMF010000002">
    <property type="protein sequence ID" value="MDT8898676.1"/>
    <property type="molecule type" value="Genomic_DNA"/>
</dbReference>
<keyword evidence="5" id="KW-1185">Reference proteome</keyword>
<dbReference type="RefSeq" id="WP_315625340.1">
    <property type="nucleotide sequence ID" value="NZ_JAUHMF010000002.1"/>
</dbReference>
<feature type="transmembrane region" description="Helical" evidence="2">
    <location>
        <begin position="93"/>
        <end position="114"/>
    </location>
</feature>
<feature type="domain" description="DUF5667" evidence="3">
    <location>
        <begin position="118"/>
        <end position="170"/>
    </location>
</feature>
<proteinExistence type="predicted"/>
<protein>
    <submittedName>
        <fullName evidence="4">DUF5667 domain-containing protein</fullName>
    </submittedName>
</protein>
<reference evidence="4 5" key="1">
    <citation type="submission" date="2023-07" db="EMBL/GenBank/DDBJ databases">
        <title>Novel species of Thermanaerothrix with wide hydrolytic capabilities.</title>
        <authorList>
            <person name="Zayulina K.S."/>
            <person name="Podosokorskaya O.A."/>
            <person name="Elcheninov A.G."/>
        </authorList>
    </citation>
    <scope>NUCLEOTIDE SEQUENCE [LARGE SCALE GENOMIC DNA]</scope>
    <source>
        <strain evidence="4 5">4228-RoL</strain>
    </source>
</reference>
<organism evidence="4 5">
    <name type="scientific">Thermanaerothrix solaris</name>
    <dbReference type="NCBI Taxonomy" id="3058434"/>
    <lineage>
        <taxon>Bacteria</taxon>
        <taxon>Bacillati</taxon>
        <taxon>Chloroflexota</taxon>
        <taxon>Anaerolineae</taxon>
        <taxon>Anaerolineales</taxon>
        <taxon>Anaerolineaceae</taxon>
        <taxon>Thermanaerothrix</taxon>
    </lineage>
</organism>
<keyword evidence="2" id="KW-1133">Transmembrane helix</keyword>
<name>A0ABU3NPA8_9CHLR</name>
<evidence type="ECO:0000259" key="3">
    <source>
        <dbReference type="Pfam" id="PF18915"/>
    </source>
</evidence>
<dbReference type="Pfam" id="PF18915">
    <property type="entry name" value="DUF5667"/>
    <property type="match status" value="1"/>
</dbReference>
<dbReference type="Proteomes" id="UP001254165">
    <property type="component" value="Unassembled WGS sequence"/>
</dbReference>
<feature type="region of interest" description="Disordered" evidence="1">
    <location>
        <begin position="293"/>
        <end position="404"/>
    </location>
</feature>
<feature type="compositionally biased region" description="Basic and acidic residues" evidence="1">
    <location>
        <begin position="394"/>
        <end position="404"/>
    </location>
</feature>